<evidence type="ECO:0000313" key="11">
    <source>
        <dbReference type="Proteomes" id="UP001164746"/>
    </source>
</evidence>
<comment type="caution">
    <text evidence="4">Lacks conserved residue(s) required for the propagation of feature annotation.</text>
</comment>
<gene>
    <name evidence="10" type="ORF">MAR_018511</name>
</gene>
<evidence type="ECO:0000256" key="1">
    <source>
        <dbReference type="ARBA" id="ARBA00022536"/>
    </source>
</evidence>
<evidence type="ECO:0000256" key="7">
    <source>
        <dbReference type="SAM" id="Phobius"/>
    </source>
</evidence>
<dbReference type="InterPro" id="IPR035976">
    <property type="entry name" value="Sushi/SCR/CCP_sf"/>
</dbReference>
<keyword evidence="11" id="KW-1185">Reference proteome</keyword>
<dbReference type="SMART" id="SM00181">
    <property type="entry name" value="EGF"/>
    <property type="match status" value="7"/>
</dbReference>
<feature type="domain" description="EGF-like" evidence="8">
    <location>
        <begin position="91"/>
        <end position="127"/>
    </location>
</feature>
<dbReference type="Proteomes" id="UP001164746">
    <property type="component" value="Chromosome 6"/>
</dbReference>
<dbReference type="PROSITE" id="PS00022">
    <property type="entry name" value="EGF_1"/>
    <property type="match status" value="5"/>
</dbReference>
<dbReference type="Gene3D" id="1.25.40.10">
    <property type="entry name" value="Tetratricopeptide repeat domain"/>
    <property type="match status" value="1"/>
</dbReference>
<feature type="domain" description="Sushi" evidence="9">
    <location>
        <begin position="325"/>
        <end position="383"/>
    </location>
</feature>
<reference evidence="10" key="1">
    <citation type="submission" date="2022-11" db="EMBL/GenBank/DDBJ databases">
        <title>Centuries of genome instability and evolution in soft-shell clam transmissible cancer (bioRxiv).</title>
        <authorList>
            <person name="Hart S.F.M."/>
            <person name="Yonemitsu M.A."/>
            <person name="Giersch R.M."/>
            <person name="Beal B.F."/>
            <person name="Arriagada G."/>
            <person name="Davis B.W."/>
            <person name="Ostrander E.A."/>
            <person name="Goff S.P."/>
            <person name="Metzger M.J."/>
        </authorList>
    </citation>
    <scope>NUCLEOTIDE SEQUENCE</scope>
    <source>
        <strain evidence="10">MELC-2E11</strain>
        <tissue evidence="10">Siphon/mantle</tissue>
    </source>
</reference>
<dbReference type="CDD" id="cd00054">
    <property type="entry name" value="EGF_CA"/>
    <property type="match status" value="5"/>
</dbReference>
<keyword evidence="7" id="KW-0812">Transmembrane</keyword>
<dbReference type="CDD" id="cd00033">
    <property type="entry name" value="CCP"/>
    <property type="match status" value="4"/>
</dbReference>
<dbReference type="SMART" id="SM00179">
    <property type="entry name" value="EGF_CA"/>
    <property type="match status" value="5"/>
</dbReference>
<keyword evidence="1 4" id="KW-0245">EGF-like domain</keyword>
<dbReference type="Gene3D" id="2.10.70.10">
    <property type="entry name" value="Complement Module, domain 1"/>
    <property type="match status" value="4"/>
</dbReference>
<dbReference type="SUPFAM" id="SSF57196">
    <property type="entry name" value="EGF/Laminin"/>
    <property type="match status" value="5"/>
</dbReference>
<keyword evidence="5" id="KW-0768">Sushi</keyword>
<dbReference type="Gene3D" id="2.10.25.10">
    <property type="entry name" value="Laminin"/>
    <property type="match status" value="5"/>
</dbReference>
<feature type="region of interest" description="Disordered" evidence="6">
    <location>
        <begin position="683"/>
        <end position="800"/>
    </location>
</feature>
<feature type="domain" description="EGF-like" evidence="8">
    <location>
        <begin position="205"/>
        <end position="241"/>
    </location>
</feature>
<feature type="domain" description="Sushi" evidence="9">
    <location>
        <begin position="548"/>
        <end position="605"/>
    </location>
</feature>
<feature type="disulfide bond" evidence="4">
    <location>
        <begin position="269"/>
        <end position="278"/>
    </location>
</feature>
<dbReference type="PROSITE" id="PS00010">
    <property type="entry name" value="ASX_HYDROXYL"/>
    <property type="match status" value="3"/>
</dbReference>
<dbReference type="InterPro" id="IPR001881">
    <property type="entry name" value="EGF-like_Ca-bd_dom"/>
</dbReference>
<dbReference type="InterPro" id="IPR000152">
    <property type="entry name" value="EGF-type_Asp/Asn_hydroxyl_site"/>
</dbReference>
<evidence type="ECO:0000256" key="6">
    <source>
        <dbReference type="SAM" id="MobiDB-lite"/>
    </source>
</evidence>
<dbReference type="PANTHER" id="PTHR12916:SF13">
    <property type="entry name" value="SUSHI, VON WILLEBRAND FACTOR TYPE A, EGF AND PENTRAXIN DOMAIN-CONTAINING PROTEIN 1-LIKE"/>
    <property type="match status" value="1"/>
</dbReference>
<dbReference type="InterPro" id="IPR000436">
    <property type="entry name" value="Sushi_SCR_CCP_dom"/>
</dbReference>
<keyword evidence="2" id="KW-0677">Repeat</keyword>
<feature type="disulfide bond" evidence="4">
    <location>
        <begin position="117"/>
        <end position="126"/>
    </location>
</feature>
<feature type="domain" description="EGF-like" evidence="8">
    <location>
        <begin position="167"/>
        <end position="203"/>
    </location>
</feature>
<feature type="compositionally biased region" description="Polar residues" evidence="6">
    <location>
        <begin position="708"/>
        <end position="717"/>
    </location>
</feature>
<evidence type="ECO:0000259" key="9">
    <source>
        <dbReference type="PROSITE" id="PS50923"/>
    </source>
</evidence>
<feature type="disulfide bond" evidence="5">
    <location>
        <begin position="518"/>
        <end position="545"/>
    </location>
</feature>
<dbReference type="PROSITE" id="PS50923">
    <property type="entry name" value="SUSHI"/>
    <property type="match status" value="4"/>
</dbReference>
<feature type="disulfide bond" evidence="5">
    <location>
        <begin position="354"/>
        <end position="381"/>
    </location>
</feature>
<dbReference type="Pfam" id="PF00084">
    <property type="entry name" value="Sushi"/>
    <property type="match status" value="4"/>
</dbReference>
<evidence type="ECO:0000259" key="8">
    <source>
        <dbReference type="PROSITE" id="PS50026"/>
    </source>
</evidence>
<proteinExistence type="predicted"/>
<evidence type="ECO:0000256" key="3">
    <source>
        <dbReference type="ARBA" id="ARBA00023157"/>
    </source>
</evidence>
<feature type="disulfide bond" evidence="4">
    <location>
        <begin position="193"/>
        <end position="202"/>
    </location>
</feature>
<feature type="domain" description="EGF-like" evidence="8">
    <location>
        <begin position="243"/>
        <end position="279"/>
    </location>
</feature>
<feature type="transmembrane region" description="Helical" evidence="7">
    <location>
        <begin position="611"/>
        <end position="636"/>
    </location>
</feature>
<feature type="disulfide bond" evidence="4">
    <location>
        <begin position="231"/>
        <end position="240"/>
    </location>
</feature>
<dbReference type="EMBL" id="CP111017">
    <property type="protein sequence ID" value="WAR08553.1"/>
    <property type="molecule type" value="Genomic_DNA"/>
</dbReference>
<dbReference type="Pfam" id="PF12661">
    <property type="entry name" value="hEGF"/>
    <property type="match status" value="2"/>
</dbReference>
<dbReference type="Pfam" id="PF00008">
    <property type="entry name" value="EGF"/>
    <property type="match status" value="3"/>
</dbReference>
<keyword evidence="7" id="KW-1133">Transmembrane helix</keyword>
<dbReference type="SMART" id="SM00032">
    <property type="entry name" value="CCP"/>
    <property type="match status" value="4"/>
</dbReference>
<evidence type="ECO:0000256" key="4">
    <source>
        <dbReference type="PROSITE-ProRule" id="PRU00076"/>
    </source>
</evidence>
<sequence>MALQDNVTSLQNYVRASEIARQFTKDHPCAKYQRRVSVEMAVVCSRLGRLGEALEMCEEAMKQALAHGDRLVQARCLLNFADIHRDRQNYLVNACVGITCENSGTCVSTAGTYTCECAGGFEGTFCQNNTNDCVGNSCLNQGICVDGVGGYTCTCLQGFAGQFCQEEIDECLSLPCENEGTCVNLVNQFKCNCAAGYTGIQCADDINECASSPCRNDATCMDGVNGYVCDCVQGFTGTWCSTNINDCSPNPCLNGGTCIDGVNSATCTCTVGHTGDNCRPAVLGDSCFQRVDICANIANAECSGAAVCVCSAGYLQATADTCSAIDCGNLPPPDNGAVDHADGTSYNDIVVFTCDTGYLRNGASSLTCKNDGTWSGTAPTCDDCGVPASTANGAVNYVEGTLVGAEATYTCDNGYQMSGSARSECQTDGTWSRHGICFVVNVAYDEVCFETAQCITTGATCRNDGLGSIKCLCAASGEQYDTNIDECLSDCGQLPNPTDGEVSNPDVTAEGQIATYTCFTGYGLVGDKRRTCQSDGHWSGAPPVCSFDCPLLGNIVNGKVDMSYGRHEGSLATFACNSNYALVGDPVVKCESSGVWGGIQPTCVFAMFPDIILAFGVIMVILIIIDMFIVGLCLYYKYFKLKKQKFAKVKPEGAHPPPAHPDEPNVVYRSTMKMDNSVLSNIFSKGGKYNRPEDDEKSLYHDDEKTNDNGYMSQSVSQEDDLDITHMSKTPRDAKPIKEEPEGDEDEESGDRGRFWFHMRAPPANIKDTLQSAENEGGNHADAKIRSTSAAPAYKPNKRH</sequence>
<organism evidence="10 11">
    <name type="scientific">Mya arenaria</name>
    <name type="common">Soft-shell clam</name>
    <dbReference type="NCBI Taxonomy" id="6604"/>
    <lineage>
        <taxon>Eukaryota</taxon>
        <taxon>Metazoa</taxon>
        <taxon>Spiralia</taxon>
        <taxon>Lophotrochozoa</taxon>
        <taxon>Mollusca</taxon>
        <taxon>Bivalvia</taxon>
        <taxon>Autobranchia</taxon>
        <taxon>Heteroconchia</taxon>
        <taxon>Euheterodonta</taxon>
        <taxon>Imparidentia</taxon>
        <taxon>Neoheterodontei</taxon>
        <taxon>Myida</taxon>
        <taxon>Myoidea</taxon>
        <taxon>Myidae</taxon>
        <taxon>Mya</taxon>
    </lineage>
</organism>
<evidence type="ECO:0000256" key="5">
    <source>
        <dbReference type="PROSITE-ProRule" id="PRU00302"/>
    </source>
</evidence>
<protein>
    <submittedName>
        <fullName evidence="10">SVEP1-like protein</fullName>
    </submittedName>
</protein>
<feature type="compositionally biased region" description="Basic and acidic residues" evidence="6">
    <location>
        <begin position="690"/>
        <end position="707"/>
    </location>
</feature>
<keyword evidence="3 4" id="KW-1015">Disulfide bond</keyword>
<accession>A0ABY7EEW5</accession>
<dbReference type="PROSITE" id="PS01186">
    <property type="entry name" value="EGF_2"/>
    <property type="match status" value="4"/>
</dbReference>
<feature type="domain" description="Sushi" evidence="9">
    <location>
        <begin position="386"/>
        <end position="439"/>
    </location>
</feature>
<dbReference type="SUPFAM" id="SSF57535">
    <property type="entry name" value="Complement control module/SCR domain"/>
    <property type="match status" value="4"/>
</dbReference>
<feature type="disulfide bond" evidence="5">
    <location>
        <begin position="576"/>
        <end position="603"/>
    </location>
</feature>
<dbReference type="InterPro" id="IPR018097">
    <property type="entry name" value="EGF_Ca-bd_CS"/>
</dbReference>
<dbReference type="SUPFAM" id="SSF48452">
    <property type="entry name" value="TPR-like"/>
    <property type="match status" value="1"/>
</dbReference>
<evidence type="ECO:0000313" key="10">
    <source>
        <dbReference type="EMBL" id="WAR08553.1"/>
    </source>
</evidence>
<dbReference type="InterPro" id="IPR000742">
    <property type="entry name" value="EGF"/>
</dbReference>
<evidence type="ECO:0000256" key="2">
    <source>
        <dbReference type="ARBA" id="ARBA00022737"/>
    </source>
</evidence>
<feature type="domain" description="Sushi" evidence="9">
    <location>
        <begin position="489"/>
        <end position="547"/>
    </location>
</feature>
<dbReference type="PROSITE" id="PS01187">
    <property type="entry name" value="EGF_CA"/>
    <property type="match status" value="1"/>
</dbReference>
<keyword evidence="7" id="KW-0472">Membrane</keyword>
<dbReference type="PANTHER" id="PTHR12916">
    <property type="entry name" value="CYTOCHROME C OXIDASE POLYPEPTIDE VIC-2"/>
    <property type="match status" value="1"/>
</dbReference>
<feature type="domain" description="EGF-like" evidence="8">
    <location>
        <begin position="129"/>
        <end position="165"/>
    </location>
</feature>
<feature type="compositionally biased region" description="Basic and acidic residues" evidence="6">
    <location>
        <begin position="723"/>
        <end position="740"/>
    </location>
</feature>
<name>A0ABY7EEW5_MYAAR</name>
<feature type="disulfide bond" evidence="4">
    <location>
        <begin position="155"/>
        <end position="164"/>
    </location>
</feature>
<dbReference type="InterPro" id="IPR013032">
    <property type="entry name" value="EGF-like_CS"/>
</dbReference>
<dbReference type="PROSITE" id="PS50026">
    <property type="entry name" value="EGF_3"/>
    <property type="match status" value="5"/>
</dbReference>
<dbReference type="InterPro" id="IPR011990">
    <property type="entry name" value="TPR-like_helical_dom_sf"/>
</dbReference>